<dbReference type="EMBL" id="QUSL01000001">
    <property type="protein sequence ID" value="RGD87132.1"/>
    <property type="molecule type" value="Genomic_DNA"/>
</dbReference>
<dbReference type="SUPFAM" id="SSF52833">
    <property type="entry name" value="Thioredoxin-like"/>
    <property type="match status" value="1"/>
</dbReference>
<comment type="caution">
    <text evidence="6">The sequence shown here is derived from an EMBL/GenBank/DDBJ whole genome shotgun (WGS) entry which is preliminary data.</text>
</comment>
<dbReference type="InterPro" id="IPR029760">
    <property type="entry name" value="GPX_CS"/>
</dbReference>
<dbReference type="RefSeq" id="WP_003537204.1">
    <property type="nucleotide sequence ID" value="NZ_AP031443.1"/>
</dbReference>
<evidence type="ECO:0000256" key="3">
    <source>
        <dbReference type="ARBA" id="ARBA00023002"/>
    </source>
</evidence>
<dbReference type="InterPro" id="IPR036249">
    <property type="entry name" value="Thioredoxin-like_sf"/>
</dbReference>
<evidence type="ECO:0000313" key="6">
    <source>
        <dbReference type="EMBL" id="RGD87132.1"/>
    </source>
</evidence>
<dbReference type="PROSITE" id="PS51355">
    <property type="entry name" value="GLUTATHIONE_PEROXID_3"/>
    <property type="match status" value="1"/>
</dbReference>
<evidence type="ECO:0000256" key="4">
    <source>
        <dbReference type="PIRSR" id="PIRSR000303-1"/>
    </source>
</evidence>
<dbReference type="GO" id="GO:0004601">
    <property type="term" value="F:peroxidase activity"/>
    <property type="evidence" value="ECO:0007669"/>
    <property type="project" value="UniProtKB-KW"/>
</dbReference>
<organism evidence="6 7">
    <name type="scientific">Thomasclavelia ramosa</name>
    <dbReference type="NCBI Taxonomy" id="1547"/>
    <lineage>
        <taxon>Bacteria</taxon>
        <taxon>Bacillati</taxon>
        <taxon>Bacillota</taxon>
        <taxon>Erysipelotrichia</taxon>
        <taxon>Erysipelotrichales</taxon>
        <taxon>Coprobacillaceae</taxon>
        <taxon>Thomasclavelia</taxon>
    </lineage>
</organism>
<proteinExistence type="inferred from homology"/>
<feature type="active site" evidence="4">
    <location>
        <position position="35"/>
    </location>
</feature>
<dbReference type="GeneID" id="64198035"/>
<evidence type="ECO:0000313" key="7">
    <source>
        <dbReference type="Proteomes" id="UP000261032"/>
    </source>
</evidence>
<keyword evidence="2 5" id="KW-0575">Peroxidase</keyword>
<sequence length="158" mass="18467">MNLYEIEVLDNNNQTISLNNYKDQVLLIVNTATDCEFTEQYDDLEELYEKYHNYGFCILDFPCNQFGEQAPGTMEEIMSFCADTYGVSFPQFAKIEVNGPNESPLYTYLKEKQDSTLSKRIDWNFTKFLVNQEGDVVARFEPLVKPREIENNIKKLLK</sequence>
<dbReference type="PROSITE" id="PS00763">
    <property type="entry name" value="GLUTATHIONE_PEROXID_2"/>
    <property type="match status" value="1"/>
</dbReference>
<dbReference type="AlphaFoldDB" id="A0A3E3EHM0"/>
<evidence type="ECO:0000256" key="5">
    <source>
        <dbReference type="RuleBase" id="RU000499"/>
    </source>
</evidence>
<protein>
    <recommendedName>
        <fullName evidence="5">Glutathione peroxidase</fullName>
    </recommendedName>
</protein>
<dbReference type="PRINTS" id="PR01011">
    <property type="entry name" value="GLUTPROXDASE"/>
</dbReference>
<keyword evidence="3 5" id="KW-0560">Oxidoreductase</keyword>
<evidence type="ECO:0000256" key="2">
    <source>
        <dbReference type="ARBA" id="ARBA00022559"/>
    </source>
</evidence>
<dbReference type="Proteomes" id="UP000261032">
    <property type="component" value="Unassembled WGS sequence"/>
</dbReference>
<accession>A0A3E3EHM0</accession>
<dbReference type="PIRSF" id="PIRSF000303">
    <property type="entry name" value="Glutathion_perox"/>
    <property type="match status" value="1"/>
</dbReference>
<dbReference type="GO" id="GO:0034599">
    <property type="term" value="P:cellular response to oxidative stress"/>
    <property type="evidence" value="ECO:0007669"/>
    <property type="project" value="TreeGrafter"/>
</dbReference>
<dbReference type="PANTHER" id="PTHR11592">
    <property type="entry name" value="GLUTATHIONE PEROXIDASE"/>
    <property type="match status" value="1"/>
</dbReference>
<comment type="similarity">
    <text evidence="1 5">Belongs to the glutathione peroxidase family.</text>
</comment>
<dbReference type="InterPro" id="IPR000889">
    <property type="entry name" value="Glutathione_peroxidase"/>
</dbReference>
<dbReference type="FunFam" id="3.40.30.10:FF:000010">
    <property type="entry name" value="Glutathione peroxidase"/>
    <property type="match status" value="1"/>
</dbReference>
<dbReference type="Pfam" id="PF00255">
    <property type="entry name" value="GSHPx"/>
    <property type="match status" value="1"/>
</dbReference>
<dbReference type="PANTHER" id="PTHR11592:SF78">
    <property type="entry name" value="GLUTATHIONE PEROXIDASE"/>
    <property type="match status" value="1"/>
</dbReference>
<dbReference type="CDD" id="cd00340">
    <property type="entry name" value="GSH_Peroxidase"/>
    <property type="match status" value="1"/>
</dbReference>
<evidence type="ECO:0000256" key="1">
    <source>
        <dbReference type="ARBA" id="ARBA00006926"/>
    </source>
</evidence>
<gene>
    <name evidence="6" type="ORF">DXB93_00195</name>
</gene>
<dbReference type="Gene3D" id="3.40.30.10">
    <property type="entry name" value="Glutaredoxin"/>
    <property type="match status" value="1"/>
</dbReference>
<name>A0A3E3EHM0_9FIRM</name>
<reference evidence="6 7" key="1">
    <citation type="submission" date="2018-08" db="EMBL/GenBank/DDBJ databases">
        <title>A genome reference for cultivated species of the human gut microbiota.</title>
        <authorList>
            <person name="Zou Y."/>
            <person name="Xue W."/>
            <person name="Luo G."/>
        </authorList>
    </citation>
    <scope>NUCLEOTIDE SEQUENCE [LARGE SCALE GENOMIC DNA]</scope>
    <source>
        <strain evidence="6 7">OM06-4</strain>
    </source>
</reference>